<dbReference type="InterPro" id="IPR004511">
    <property type="entry name" value="PAPS/APS_Rdtase"/>
</dbReference>
<evidence type="ECO:0000256" key="6">
    <source>
        <dbReference type="ARBA" id="ARBA00023014"/>
    </source>
</evidence>
<evidence type="ECO:0000256" key="1">
    <source>
        <dbReference type="ARBA" id="ARBA00001966"/>
    </source>
</evidence>
<dbReference type="CDD" id="cd23945">
    <property type="entry name" value="PAPS_reductase"/>
    <property type="match status" value="1"/>
</dbReference>
<dbReference type="NCBIfam" id="TIGR02055">
    <property type="entry name" value="APS_reductase"/>
    <property type="match status" value="1"/>
</dbReference>
<dbReference type="SUPFAM" id="SSF52402">
    <property type="entry name" value="Adenine nucleotide alpha hydrolases-like"/>
    <property type="match status" value="1"/>
</dbReference>
<proteinExistence type="inferred from homology"/>
<comment type="caution">
    <text evidence="15">The sequence shown here is derived from an EMBL/GenBank/DDBJ whole genome shotgun (WGS) entry which is preliminary data.</text>
</comment>
<evidence type="ECO:0000256" key="4">
    <source>
        <dbReference type="ARBA" id="ARBA00023002"/>
    </source>
</evidence>
<name>A0A1J5Q6J9_9ZZZZ</name>
<evidence type="ECO:0000256" key="10">
    <source>
        <dbReference type="ARBA" id="ARBA00029514"/>
    </source>
</evidence>
<dbReference type="GO" id="GO:0004604">
    <property type="term" value="F:phosphoadenylyl-sulfate reductase (thioredoxin) activity"/>
    <property type="evidence" value="ECO:0007669"/>
    <property type="project" value="InterPro"/>
</dbReference>
<dbReference type="GO" id="GO:0043866">
    <property type="term" value="F:adenylyl-sulfate reductase (thioredoxin) activity"/>
    <property type="evidence" value="ECO:0007669"/>
    <property type="project" value="UniProtKB-EC"/>
</dbReference>
<keyword evidence="3" id="KW-0479">Metal-binding</keyword>
<keyword evidence="5" id="KW-0408">Iron</keyword>
<dbReference type="Gene3D" id="3.40.50.620">
    <property type="entry name" value="HUPs"/>
    <property type="match status" value="1"/>
</dbReference>
<dbReference type="HAMAP" id="MF_00063">
    <property type="entry name" value="CysH"/>
    <property type="match status" value="1"/>
</dbReference>
<protein>
    <recommendedName>
        <fullName evidence="10">Adenosine 5'-phosphosulfate reductase</fullName>
        <ecNumber evidence="9">1.8.4.10</ecNumber>
    </recommendedName>
    <alternativeName>
        <fullName evidence="12">5'-adenylylsulfate reductase</fullName>
    </alternativeName>
    <alternativeName>
        <fullName evidence="11">Thioredoxin-dependent 5'-adenylylsulfate reductase</fullName>
    </alternativeName>
</protein>
<reference evidence="15" key="1">
    <citation type="submission" date="2016-10" db="EMBL/GenBank/DDBJ databases">
        <title>Sequence of Gallionella enrichment culture.</title>
        <authorList>
            <person name="Poehlein A."/>
            <person name="Muehling M."/>
            <person name="Daniel R."/>
        </authorList>
    </citation>
    <scope>NUCLEOTIDE SEQUENCE</scope>
</reference>
<evidence type="ECO:0000313" key="15">
    <source>
        <dbReference type="EMBL" id="OIQ75500.1"/>
    </source>
</evidence>
<dbReference type="EMBL" id="MLJW01002145">
    <property type="protein sequence ID" value="OIQ75500.1"/>
    <property type="molecule type" value="Genomic_DNA"/>
</dbReference>
<dbReference type="PIRSF" id="PIRSF000857">
    <property type="entry name" value="PAPS_reductase"/>
    <property type="match status" value="1"/>
</dbReference>
<evidence type="ECO:0000256" key="5">
    <source>
        <dbReference type="ARBA" id="ARBA00023004"/>
    </source>
</evidence>
<evidence type="ECO:0000256" key="2">
    <source>
        <dbReference type="ARBA" id="ARBA00022490"/>
    </source>
</evidence>
<keyword evidence="4 15" id="KW-0560">Oxidoreductase</keyword>
<dbReference type="NCBIfam" id="TIGR00434">
    <property type="entry name" value="cysH"/>
    <property type="match status" value="1"/>
</dbReference>
<gene>
    <name evidence="15" type="primary">cysH_13</name>
    <name evidence="15" type="ORF">GALL_428300</name>
</gene>
<dbReference type="Pfam" id="PF01507">
    <property type="entry name" value="PAPS_reduct"/>
    <property type="match status" value="1"/>
</dbReference>
<dbReference type="NCBIfam" id="NF002537">
    <property type="entry name" value="PRK02090.1"/>
    <property type="match status" value="1"/>
</dbReference>
<dbReference type="GO" id="GO:0019379">
    <property type="term" value="P:sulfate assimilation, phosphoadenylyl sulfate reduction by phosphoadenylyl-sulfate reductase (thioredoxin)"/>
    <property type="evidence" value="ECO:0007669"/>
    <property type="project" value="InterPro"/>
</dbReference>
<comment type="catalytic activity">
    <reaction evidence="13">
        <text>[thioredoxin]-disulfide + sulfite + AMP + 2 H(+) = adenosine 5'-phosphosulfate + [thioredoxin]-dithiol</text>
        <dbReference type="Rhea" id="RHEA:21976"/>
        <dbReference type="Rhea" id="RHEA-COMP:10698"/>
        <dbReference type="Rhea" id="RHEA-COMP:10700"/>
        <dbReference type="ChEBI" id="CHEBI:15378"/>
        <dbReference type="ChEBI" id="CHEBI:17359"/>
        <dbReference type="ChEBI" id="CHEBI:29950"/>
        <dbReference type="ChEBI" id="CHEBI:50058"/>
        <dbReference type="ChEBI" id="CHEBI:58243"/>
        <dbReference type="ChEBI" id="CHEBI:456215"/>
        <dbReference type="EC" id="1.8.4.10"/>
    </reaction>
</comment>
<organism evidence="15">
    <name type="scientific">mine drainage metagenome</name>
    <dbReference type="NCBI Taxonomy" id="410659"/>
    <lineage>
        <taxon>unclassified sequences</taxon>
        <taxon>metagenomes</taxon>
        <taxon>ecological metagenomes</taxon>
    </lineage>
</organism>
<evidence type="ECO:0000256" key="13">
    <source>
        <dbReference type="ARBA" id="ARBA00048441"/>
    </source>
</evidence>
<dbReference type="PANTHER" id="PTHR46482">
    <property type="entry name" value="5'-ADENYLYLSULFATE REDUCTASE 3, CHLOROPLASTIC"/>
    <property type="match status" value="1"/>
</dbReference>
<keyword evidence="6" id="KW-0411">Iron-sulfur</keyword>
<accession>A0A1J5Q6J9</accession>
<keyword evidence="2" id="KW-0963">Cytoplasm</keyword>
<feature type="domain" description="Phosphoadenosine phosphosulphate reductase" evidence="14">
    <location>
        <begin position="25"/>
        <end position="199"/>
    </location>
</feature>
<evidence type="ECO:0000256" key="11">
    <source>
        <dbReference type="ARBA" id="ARBA00030894"/>
    </source>
</evidence>
<dbReference type="InterPro" id="IPR002500">
    <property type="entry name" value="PAPS_reduct_dom"/>
</dbReference>
<evidence type="ECO:0000256" key="7">
    <source>
        <dbReference type="ARBA" id="ARBA00024298"/>
    </source>
</evidence>
<dbReference type="GO" id="GO:0046872">
    <property type="term" value="F:metal ion binding"/>
    <property type="evidence" value="ECO:0007669"/>
    <property type="project" value="UniProtKB-KW"/>
</dbReference>
<evidence type="ECO:0000256" key="9">
    <source>
        <dbReference type="ARBA" id="ARBA00024386"/>
    </source>
</evidence>
<evidence type="ECO:0000256" key="3">
    <source>
        <dbReference type="ARBA" id="ARBA00022723"/>
    </source>
</evidence>
<comment type="pathway">
    <text evidence="8">Sulfur metabolism; hydrogen sulfide biosynthesis; sulfite from sulfate.</text>
</comment>
<dbReference type="PANTHER" id="PTHR46482:SF9">
    <property type="entry name" value="5'-ADENYLYLSULFATE REDUCTASE 1, CHLOROPLASTIC"/>
    <property type="match status" value="1"/>
</dbReference>
<dbReference type="InterPro" id="IPR014729">
    <property type="entry name" value="Rossmann-like_a/b/a_fold"/>
</dbReference>
<evidence type="ECO:0000256" key="12">
    <source>
        <dbReference type="ARBA" id="ARBA00032041"/>
    </source>
</evidence>
<dbReference type="GO" id="GO:0051536">
    <property type="term" value="F:iron-sulfur cluster binding"/>
    <property type="evidence" value="ECO:0007669"/>
    <property type="project" value="UniProtKB-KW"/>
</dbReference>
<dbReference type="EC" id="1.8.4.10" evidence="9"/>
<dbReference type="InterPro" id="IPR011798">
    <property type="entry name" value="APS_reductase"/>
</dbReference>
<sequence length="228" mass="25596">MALESKIATASALLARIQDQFSPATFACSLGAEDMVLLDLIARHAPGISIFSLDTGRLNPETYDLLAKVQETYGQTVAIHVFYPQTDAIEHYVATNGINAFYRSVELRKTCCGIRKVEPLKRALAGKAAWITGMRRQQAITRANMAEQEFDPEHQLQKFNPLAAWTEKEVWDYIRSQGVPYNALHDQHYPSIGCAPCTRSIAVGEDVRAGRWWWEDESGRECGLHVKK</sequence>
<evidence type="ECO:0000256" key="8">
    <source>
        <dbReference type="ARBA" id="ARBA00024327"/>
    </source>
</evidence>
<comment type="function">
    <text evidence="7">Catalyzes the formation of sulfite from adenosine 5'-phosphosulfate (APS) using thioredoxin as an electron donor.</text>
</comment>
<evidence type="ECO:0000259" key="14">
    <source>
        <dbReference type="Pfam" id="PF01507"/>
    </source>
</evidence>
<dbReference type="AlphaFoldDB" id="A0A1J5Q6J9"/>
<comment type="cofactor">
    <cofactor evidence="1">
        <name>[4Fe-4S] cluster</name>
        <dbReference type="ChEBI" id="CHEBI:49883"/>
    </cofactor>
</comment>
<dbReference type="GO" id="GO:0019344">
    <property type="term" value="P:cysteine biosynthetic process"/>
    <property type="evidence" value="ECO:0007669"/>
    <property type="project" value="InterPro"/>
</dbReference>